<proteinExistence type="predicted"/>
<evidence type="ECO:0000256" key="1">
    <source>
        <dbReference type="SAM" id="Coils"/>
    </source>
</evidence>
<dbReference type="STRING" id="763407.A0A162WWY2"/>
<dbReference type="OrthoDB" id="2290963at2759"/>
<dbReference type="RefSeq" id="XP_018289355.1">
    <property type="nucleotide sequence ID" value="XM_018442963.1"/>
</dbReference>
<feature type="coiled-coil region" evidence="1">
    <location>
        <begin position="87"/>
        <end position="114"/>
    </location>
</feature>
<gene>
    <name evidence="2" type="ORF">PHYBLDRAFT_74012</name>
</gene>
<evidence type="ECO:0000313" key="3">
    <source>
        <dbReference type="Proteomes" id="UP000077315"/>
    </source>
</evidence>
<dbReference type="GeneID" id="29003869"/>
<sequence>MLPKSQYYRYFSLTFTNLIIGLGGSSLDPMENSSPLPSNVEINGSQKPHFETATSTVSSNPAQPLHNRRNHLKEMHDRLERFKSRNSVAIRREVEQEEAKVKEEQRRLEDEQRLEVERQLLLQELQASHVMASRNATVVSQAPPPIPMYTNPPFHQINFAQLFSPNSNGFGFPTLVSEKEAIDWLKADGNMR</sequence>
<dbReference type="AlphaFoldDB" id="A0A162WWY2"/>
<organism evidence="2 3">
    <name type="scientific">Phycomyces blakesleeanus (strain ATCC 8743b / DSM 1359 / FGSC 10004 / NBRC 33097 / NRRL 1555)</name>
    <dbReference type="NCBI Taxonomy" id="763407"/>
    <lineage>
        <taxon>Eukaryota</taxon>
        <taxon>Fungi</taxon>
        <taxon>Fungi incertae sedis</taxon>
        <taxon>Mucoromycota</taxon>
        <taxon>Mucoromycotina</taxon>
        <taxon>Mucoromycetes</taxon>
        <taxon>Mucorales</taxon>
        <taxon>Phycomycetaceae</taxon>
        <taxon>Phycomyces</taxon>
    </lineage>
</organism>
<reference evidence="3" key="1">
    <citation type="submission" date="2015-06" db="EMBL/GenBank/DDBJ databases">
        <title>Expansion of signal transduction pathways in fungi by whole-genome duplication.</title>
        <authorList>
            <consortium name="DOE Joint Genome Institute"/>
            <person name="Corrochano L.M."/>
            <person name="Kuo A."/>
            <person name="Marcet-Houben M."/>
            <person name="Polaino S."/>
            <person name="Salamov A."/>
            <person name="Villalobos J.M."/>
            <person name="Alvarez M.I."/>
            <person name="Avalos J."/>
            <person name="Benito E.P."/>
            <person name="Benoit I."/>
            <person name="Burger G."/>
            <person name="Camino L.P."/>
            <person name="Canovas D."/>
            <person name="Cerda-Olmedo E."/>
            <person name="Cheng J.-F."/>
            <person name="Dominguez A."/>
            <person name="Elias M."/>
            <person name="Eslava A.P."/>
            <person name="Glaser F."/>
            <person name="Grimwood J."/>
            <person name="Gutierrez G."/>
            <person name="Heitman J."/>
            <person name="Henrissat B."/>
            <person name="Iturriaga E.A."/>
            <person name="Lang B.F."/>
            <person name="Lavin J.L."/>
            <person name="Lee S."/>
            <person name="Li W."/>
            <person name="Lindquist E."/>
            <person name="Lopez-Garcia S."/>
            <person name="Luque E.M."/>
            <person name="Marcos A.T."/>
            <person name="Martin J."/>
            <person name="McCluskey K."/>
            <person name="Medina H.R."/>
            <person name="Miralles-Duran A."/>
            <person name="Miyazaki A."/>
            <person name="Munoz-Torres E."/>
            <person name="Oguiza J.A."/>
            <person name="Ohm R."/>
            <person name="Olmedo M."/>
            <person name="Orejas M."/>
            <person name="Ortiz-Castellanos L."/>
            <person name="Pisabarro A.G."/>
            <person name="Rodriguez-Romero J."/>
            <person name="Ruiz-Herrera J."/>
            <person name="Ruiz-Vazquez R."/>
            <person name="Sanz C."/>
            <person name="Schackwitz W."/>
            <person name="Schmutz J."/>
            <person name="Shahriari M."/>
            <person name="Shelest E."/>
            <person name="Silva-Franco F."/>
            <person name="Soanes D."/>
            <person name="Syed K."/>
            <person name="Tagua V.G."/>
            <person name="Talbot N.J."/>
            <person name="Thon M."/>
            <person name="De vries R.P."/>
            <person name="Wiebenga A."/>
            <person name="Yadav J.S."/>
            <person name="Braun E.L."/>
            <person name="Baker S."/>
            <person name="Garre V."/>
            <person name="Horwitz B."/>
            <person name="Torres-Martinez S."/>
            <person name="Idnurm A."/>
            <person name="Herrera-Estrella A."/>
            <person name="Gabaldon T."/>
            <person name="Grigoriev I.V."/>
        </authorList>
    </citation>
    <scope>NUCLEOTIDE SEQUENCE [LARGE SCALE GENOMIC DNA]</scope>
    <source>
        <strain evidence="3">NRRL 1555(-)</strain>
    </source>
</reference>
<protein>
    <submittedName>
        <fullName evidence="2">Uncharacterized protein</fullName>
    </submittedName>
</protein>
<dbReference type="InParanoid" id="A0A162WWY2"/>
<keyword evidence="3" id="KW-1185">Reference proteome</keyword>
<dbReference type="VEuPathDB" id="FungiDB:PHYBLDRAFT_74012"/>
<keyword evidence="1" id="KW-0175">Coiled coil</keyword>
<dbReference type="EMBL" id="KV440986">
    <property type="protein sequence ID" value="OAD71315.1"/>
    <property type="molecule type" value="Genomic_DNA"/>
</dbReference>
<accession>A0A162WWY2</accession>
<evidence type="ECO:0000313" key="2">
    <source>
        <dbReference type="EMBL" id="OAD71315.1"/>
    </source>
</evidence>
<dbReference type="Proteomes" id="UP000077315">
    <property type="component" value="Unassembled WGS sequence"/>
</dbReference>
<name>A0A162WWY2_PHYB8</name>